<evidence type="ECO:0008006" key="5">
    <source>
        <dbReference type="Google" id="ProtNLM"/>
    </source>
</evidence>
<dbReference type="RefSeq" id="WP_109892562.1">
    <property type="nucleotide sequence ID" value="NZ_CP029550.1"/>
</dbReference>
<protein>
    <recommendedName>
        <fullName evidence="5">DUF4148 domain-containing protein</fullName>
    </recommendedName>
</protein>
<reference evidence="4" key="1">
    <citation type="submission" date="2018-05" db="EMBL/GenBank/DDBJ databases">
        <title>Complete Genome Sequence of Methylobacterium sp. 17SD2-17.</title>
        <authorList>
            <person name="Srinivasan S."/>
        </authorList>
    </citation>
    <scope>NUCLEOTIDE SEQUENCE [LARGE SCALE GENOMIC DNA]</scope>
    <source>
        <strain evidence="4">17SD2-17</strain>
    </source>
</reference>
<organism evidence="3 4">
    <name type="scientific">Methylobacterium durans</name>
    <dbReference type="NCBI Taxonomy" id="2202825"/>
    <lineage>
        <taxon>Bacteria</taxon>
        <taxon>Pseudomonadati</taxon>
        <taxon>Pseudomonadota</taxon>
        <taxon>Alphaproteobacteria</taxon>
        <taxon>Hyphomicrobiales</taxon>
        <taxon>Methylobacteriaceae</taxon>
        <taxon>Methylobacterium</taxon>
    </lineage>
</organism>
<dbReference type="AlphaFoldDB" id="A0A2U8WAU4"/>
<evidence type="ECO:0000313" key="3">
    <source>
        <dbReference type="EMBL" id="AWN42560.1"/>
    </source>
</evidence>
<evidence type="ECO:0000256" key="2">
    <source>
        <dbReference type="SAM" id="SignalP"/>
    </source>
</evidence>
<evidence type="ECO:0000256" key="1">
    <source>
        <dbReference type="SAM" id="MobiDB-lite"/>
    </source>
</evidence>
<dbReference type="Proteomes" id="UP000245926">
    <property type="component" value="Chromosome"/>
</dbReference>
<dbReference type="KEGG" id="mets:DK389_21200"/>
<keyword evidence="2" id="KW-0732">Signal</keyword>
<sequence length="100" mass="10502">MSKHLTVIALTILSLGGNAWAHPRSTVQDGRIVEWGSRPASGRSTDPEATASILEGRTAGTVARDVQGRDLRSSTRGNAQFPERPYEAQNLGGTAGGPGF</sequence>
<feature type="chain" id="PRO_5015934989" description="DUF4148 domain-containing protein" evidence="2">
    <location>
        <begin position="22"/>
        <end position="100"/>
    </location>
</feature>
<accession>A0A2U8WAU4</accession>
<dbReference type="EMBL" id="CP029550">
    <property type="protein sequence ID" value="AWN42560.1"/>
    <property type="molecule type" value="Genomic_DNA"/>
</dbReference>
<name>A0A2U8WAU4_9HYPH</name>
<feature type="signal peptide" evidence="2">
    <location>
        <begin position="1"/>
        <end position="21"/>
    </location>
</feature>
<proteinExistence type="predicted"/>
<evidence type="ECO:0000313" key="4">
    <source>
        <dbReference type="Proteomes" id="UP000245926"/>
    </source>
</evidence>
<gene>
    <name evidence="3" type="ORF">DK389_21200</name>
</gene>
<feature type="region of interest" description="Disordered" evidence="1">
    <location>
        <begin position="68"/>
        <end position="100"/>
    </location>
</feature>
<keyword evidence="4" id="KW-1185">Reference proteome</keyword>
<dbReference type="OrthoDB" id="7995199at2"/>